<sequence>MIEGFHGLEAFFLLPMKGSLAINNQIWCGEIKNPHSGSKLWGQNVQ</sequence>
<dbReference type="AlphaFoldDB" id="A0A078S1Q6"/>
<gene>
    <name evidence="1" type="ORF">M094_0231</name>
</gene>
<evidence type="ECO:0000313" key="2">
    <source>
        <dbReference type="Proteomes" id="UP000028013"/>
    </source>
</evidence>
<evidence type="ECO:0000313" key="1">
    <source>
        <dbReference type="EMBL" id="KDS51982.1"/>
    </source>
</evidence>
<comment type="caution">
    <text evidence="1">The sequence shown here is derived from an EMBL/GenBank/DDBJ whole genome shotgun (WGS) entry which is preliminary data.</text>
</comment>
<name>A0A078S1Q6_BACUN</name>
<proteinExistence type="predicted"/>
<organism evidence="1 2">
    <name type="scientific">Bacteroides uniformis str. 3978 T3 ii</name>
    <dbReference type="NCBI Taxonomy" id="1339349"/>
    <lineage>
        <taxon>Bacteria</taxon>
        <taxon>Pseudomonadati</taxon>
        <taxon>Bacteroidota</taxon>
        <taxon>Bacteroidia</taxon>
        <taxon>Bacteroidales</taxon>
        <taxon>Bacteroidaceae</taxon>
        <taxon>Bacteroides</taxon>
    </lineage>
</organism>
<protein>
    <submittedName>
        <fullName evidence="1">Uncharacterized protein</fullName>
    </submittedName>
</protein>
<accession>A0A078S1Q6</accession>
<reference evidence="1 2" key="1">
    <citation type="submission" date="2014-04" db="EMBL/GenBank/DDBJ databases">
        <authorList>
            <person name="Sears C."/>
            <person name="Carroll K."/>
            <person name="Sack B.R."/>
            <person name="Qadri F."/>
            <person name="Myers L.L."/>
            <person name="Chung G.-T."/>
            <person name="Escheverria P."/>
            <person name="Fraser C.M."/>
            <person name="Sadzewicz L."/>
            <person name="Shefchek K.A."/>
            <person name="Tallon L."/>
            <person name="Das S.P."/>
            <person name="Daugherty S."/>
            <person name="Mongodin E.F."/>
        </authorList>
    </citation>
    <scope>NUCLEOTIDE SEQUENCE [LARGE SCALE GENOMIC DNA]</scope>
    <source>
        <strain evidence="1 2">3978 T3 ii</strain>
    </source>
</reference>
<dbReference type="EMBL" id="JNHN01000163">
    <property type="protein sequence ID" value="KDS51982.1"/>
    <property type="molecule type" value="Genomic_DNA"/>
</dbReference>
<dbReference type="Proteomes" id="UP000028013">
    <property type="component" value="Unassembled WGS sequence"/>
</dbReference>